<dbReference type="InterPro" id="IPR040919">
    <property type="entry name" value="Asparaginase_C"/>
</dbReference>
<dbReference type="Pfam" id="PF17763">
    <property type="entry name" value="Asparaginase_C"/>
    <property type="match status" value="1"/>
</dbReference>
<dbReference type="CDD" id="cd08963">
    <property type="entry name" value="L-asparaginase_I"/>
    <property type="match status" value="1"/>
</dbReference>
<comment type="caution">
    <text evidence="20">The sequence shown here is derived from an EMBL/GenBank/DDBJ whole genome shotgun (WGS) entry which is preliminary data.</text>
</comment>
<dbReference type="PROSITE" id="PS51732">
    <property type="entry name" value="ASN_GLN_ASE_3"/>
    <property type="match status" value="1"/>
</dbReference>
<feature type="active site" description="O-isoaspartyl threonine intermediate" evidence="4">
    <location>
        <position position="14"/>
    </location>
</feature>
<dbReference type="Gene3D" id="3.40.50.40">
    <property type="match status" value="1"/>
</dbReference>
<keyword evidence="3 20" id="KW-0378">Hydrolase</keyword>
<dbReference type="Proteomes" id="UP001209074">
    <property type="component" value="Unassembled WGS sequence"/>
</dbReference>
<dbReference type="InterPro" id="IPR027473">
    <property type="entry name" value="L-asparaginase_C"/>
</dbReference>
<dbReference type="Proteomes" id="UP001209417">
    <property type="component" value="Unassembled WGS sequence"/>
</dbReference>
<dbReference type="Proteomes" id="UP000285776">
    <property type="component" value="Unassembled WGS sequence"/>
</dbReference>
<dbReference type="GO" id="GO:0004067">
    <property type="term" value="F:asparaginase activity"/>
    <property type="evidence" value="ECO:0007669"/>
    <property type="project" value="UniProtKB-UniRule"/>
</dbReference>
<evidence type="ECO:0000313" key="16">
    <source>
        <dbReference type="EMBL" id="MQO56671.1"/>
    </source>
</evidence>
<dbReference type="EMBL" id="VZAZ01000068">
    <property type="protein sequence ID" value="MQO56671.1"/>
    <property type="molecule type" value="Genomic_DNA"/>
</dbReference>
<dbReference type="EMBL" id="VZCY01000089">
    <property type="protein sequence ID" value="MQN10364.1"/>
    <property type="molecule type" value="Genomic_DNA"/>
</dbReference>
<evidence type="ECO:0000313" key="22">
    <source>
        <dbReference type="Proteomes" id="UP000283872"/>
    </source>
</evidence>
<feature type="active site" evidence="6">
    <location>
        <position position="14"/>
    </location>
</feature>
<accession>A0A3E5E9K6</accession>
<sequence length="343" mass="38293">MAKPKILIIYTGGTIGMGKDPMTGVLEPLDFNHLVSSMPEFKLIQAEIDVRKFDPPIDSSDMDPMRWAEIVSMISNNYNDYDGFVILHGTDTMAYTSSALSFMLENLTKPVILTGSQLPIGELRTDGKENLMTAIEIASAKNAEGRPMVPEVCIFFNGKLIRGNRAIKINAEGFHAFESFNYPHLCDVGINFQYHDHHILTPDYRKPMVPHLKLDPNVIVFSLFPGIQDNIVRHVMESPDLRGIVMRTFGSGNAPHTPWIMRLLDQAAHRGVNIVNISQCLTGSVEMERYGAGFQLKAAHVISGYDSTVEAMVTKMMYLQGRYADNKKVREKLTESLAGEISI</sequence>
<dbReference type="NCBIfam" id="TIGR00519">
    <property type="entry name" value="asnASE_I"/>
    <property type="match status" value="1"/>
</dbReference>
<evidence type="ECO:0000313" key="26">
    <source>
        <dbReference type="Proteomes" id="UP000286211"/>
    </source>
</evidence>
<feature type="binding site" evidence="5">
    <location>
        <begin position="90"/>
        <end position="91"/>
    </location>
    <ligand>
        <name>substrate</name>
    </ligand>
</feature>
<gene>
    <name evidence="21" type="ORF">DW079_10060</name>
    <name evidence="20" type="ORF">DW192_02260</name>
    <name evidence="19" type="ORF">DWV53_04315</name>
    <name evidence="18" type="ORF">DWX90_00260</name>
    <name evidence="17" type="ORF">DWY11_01220</name>
    <name evidence="16" type="ORF">F7D42_13410</name>
    <name evidence="15" type="ORF">F7D97_10670</name>
    <name evidence="10" type="ORF">NNC55_06580</name>
    <name evidence="14" type="ORF">ONS98_14075</name>
    <name evidence="13" type="ORF">ONT01_02320</name>
    <name evidence="11" type="ORF">ONT05_06490</name>
    <name evidence="12" type="ORF">ONT19_02835</name>
</gene>
<dbReference type="PANTHER" id="PTHR11707">
    <property type="entry name" value="L-ASPARAGINASE"/>
    <property type="match status" value="1"/>
</dbReference>
<evidence type="ECO:0000313" key="18">
    <source>
        <dbReference type="EMBL" id="RGS48942.1"/>
    </source>
</evidence>
<evidence type="ECO:0000313" key="20">
    <source>
        <dbReference type="EMBL" id="RHH84822.1"/>
    </source>
</evidence>
<dbReference type="SUPFAM" id="SSF53774">
    <property type="entry name" value="Glutaminase/Asparaginase"/>
    <property type="match status" value="1"/>
</dbReference>
<comment type="similarity">
    <text evidence="1">Belongs to the asparaginase 1 family.</text>
</comment>
<protein>
    <recommendedName>
        <fullName evidence="2">asparaginase</fullName>
        <ecNumber evidence="2">3.5.1.1</ecNumber>
    </recommendedName>
</protein>
<evidence type="ECO:0000313" key="19">
    <source>
        <dbReference type="EMBL" id="RGW81252.1"/>
    </source>
</evidence>
<evidence type="ECO:0000259" key="8">
    <source>
        <dbReference type="Pfam" id="PF00710"/>
    </source>
</evidence>
<dbReference type="InterPro" id="IPR041725">
    <property type="entry name" value="L-asparaginase_I"/>
</dbReference>
<evidence type="ECO:0000313" key="24">
    <source>
        <dbReference type="Proteomes" id="UP000285776"/>
    </source>
</evidence>
<evidence type="ECO:0000313" key="15">
    <source>
        <dbReference type="EMBL" id="MQN10364.1"/>
    </source>
</evidence>
<evidence type="ECO:0000313" key="28">
    <source>
        <dbReference type="Proteomes" id="UP000406735"/>
    </source>
</evidence>
<dbReference type="EMBL" id="QRVA01000002">
    <property type="protein sequence ID" value="RGS19403.1"/>
    <property type="molecule type" value="Genomic_DNA"/>
</dbReference>
<evidence type="ECO:0000313" key="27">
    <source>
        <dbReference type="Proteomes" id="UP000358159"/>
    </source>
</evidence>
<feature type="domain" description="L-asparaginase N-terminal" evidence="8">
    <location>
        <begin position="5"/>
        <end position="197"/>
    </location>
</feature>
<evidence type="ECO:0000313" key="14">
    <source>
        <dbReference type="EMBL" id="MCW4166313.1"/>
    </source>
</evidence>
<dbReference type="PROSITE" id="PS00144">
    <property type="entry name" value="ASN_GLN_ASE_1"/>
    <property type="match status" value="1"/>
</dbReference>
<evidence type="ECO:0000313" key="11">
    <source>
        <dbReference type="EMBL" id="MCW4093210.1"/>
    </source>
</evidence>
<evidence type="ECO:0000256" key="1">
    <source>
        <dbReference type="ARBA" id="ARBA00010518"/>
    </source>
</evidence>
<evidence type="ECO:0000313" key="25">
    <source>
        <dbReference type="Proteomes" id="UP000286113"/>
    </source>
</evidence>
<evidence type="ECO:0000256" key="3">
    <source>
        <dbReference type="ARBA" id="ARBA00022801"/>
    </source>
</evidence>
<dbReference type="RefSeq" id="WP_117586279.1">
    <property type="nucleotide sequence ID" value="NZ_DAWERD010000004.1"/>
</dbReference>
<evidence type="ECO:0000256" key="4">
    <source>
        <dbReference type="PIRSR" id="PIRSR001220-1"/>
    </source>
</evidence>
<evidence type="ECO:0000313" key="23">
    <source>
        <dbReference type="Proteomes" id="UP000284548"/>
    </source>
</evidence>
<evidence type="ECO:0000313" key="13">
    <source>
        <dbReference type="EMBL" id="MCW4136629.1"/>
    </source>
</evidence>
<dbReference type="Proteomes" id="UP000286211">
    <property type="component" value="Unassembled WGS sequence"/>
</dbReference>
<evidence type="ECO:0000256" key="6">
    <source>
        <dbReference type="PROSITE-ProRule" id="PRU10099"/>
    </source>
</evidence>
<dbReference type="Proteomes" id="UP001209476">
    <property type="component" value="Unassembled WGS sequence"/>
</dbReference>
<dbReference type="InterPro" id="IPR006034">
    <property type="entry name" value="Asparaginase/glutaminase-like"/>
</dbReference>
<organism evidence="20 23">
    <name type="scientific">Segatella copri</name>
    <dbReference type="NCBI Taxonomy" id="165179"/>
    <lineage>
        <taxon>Bacteria</taxon>
        <taxon>Pseudomonadati</taxon>
        <taxon>Bacteroidota</taxon>
        <taxon>Bacteroidia</taxon>
        <taxon>Bacteroidales</taxon>
        <taxon>Prevotellaceae</taxon>
        <taxon>Segatella</taxon>
    </lineage>
</organism>
<reference evidence="11" key="4">
    <citation type="submission" date="2022-11" db="EMBL/GenBank/DDBJ databases">
        <title>Genomic repertoires linked with pathogenic potency of arthritogenic Prevotella copri isolated from the gut of rheumatoid arthritis patients.</title>
        <authorList>
            <person name="Nii T."/>
            <person name="Maeda Y."/>
            <person name="Motooka D."/>
            <person name="Naito M."/>
            <person name="Matsumoto Y."/>
            <person name="Ogawa T."/>
            <person name="Oguro-Igashira E."/>
            <person name="Kishikawa T."/>
            <person name="Yamashita M."/>
            <person name="Koizumi S."/>
            <person name="Kurakawa T."/>
            <person name="Okumura R."/>
            <person name="Kayama H."/>
            <person name="Murakami M."/>
            <person name="Sakaguchi T."/>
            <person name="Das B."/>
            <person name="Nakamura S."/>
            <person name="Okada Y."/>
            <person name="Kumanogoh A."/>
            <person name="Takeda K."/>
        </authorList>
    </citation>
    <scope>NUCLEOTIDE SEQUENCE</scope>
    <source>
        <strain evidence="12">H019-1</strain>
        <strain evidence="13">H105_2-2</strain>
        <strain evidence="11">N016-13</strain>
        <strain evidence="14">RA-N001-16</strain>
    </source>
</reference>
<feature type="binding site" evidence="5">
    <location>
        <position position="59"/>
    </location>
    <ligand>
        <name>substrate</name>
    </ligand>
</feature>
<dbReference type="Proteomes" id="UP000286113">
    <property type="component" value="Unassembled WGS sequence"/>
</dbReference>
<dbReference type="PANTHER" id="PTHR11707:SF28">
    <property type="entry name" value="60 KDA LYSOPHOSPHOLIPASE"/>
    <property type="match status" value="1"/>
</dbReference>
<dbReference type="PRINTS" id="PR00139">
    <property type="entry name" value="ASNGLNASE"/>
</dbReference>
<dbReference type="PROSITE" id="PS00917">
    <property type="entry name" value="ASN_GLN_ASE_2"/>
    <property type="match status" value="1"/>
</dbReference>
<dbReference type="EMBL" id="JANDWN010000014">
    <property type="protein sequence ID" value="MCP9599619.1"/>
    <property type="molecule type" value="Genomic_DNA"/>
</dbReference>
<proteinExistence type="inferred from homology"/>
<dbReference type="Proteomes" id="UP001208620">
    <property type="component" value="Unassembled WGS sequence"/>
</dbReference>
<evidence type="ECO:0000256" key="5">
    <source>
        <dbReference type="PIRSR" id="PIRSR001220-2"/>
    </source>
</evidence>
<evidence type="ECO:0000313" key="17">
    <source>
        <dbReference type="EMBL" id="RGS19403.1"/>
    </source>
</evidence>
<dbReference type="EMBL" id="JAPDUM010000002">
    <property type="protein sequence ID" value="MCW4166313.1"/>
    <property type="molecule type" value="Genomic_DNA"/>
</dbReference>
<reference evidence="27 28" key="2">
    <citation type="submission" date="2019-09" db="EMBL/GenBank/DDBJ databases">
        <title>Distinct polysaccharide growth profiles of human intestinal Prevotella copri isolates.</title>
        <authorList>
            <person name="Fehlner-Peach H."/>
            <person name="Magnabosco C."/>
            <person name="Raghavan V."/>
            <person name="Scher J.U."/>
            <person name="Tett A."/>
            <person name="Cox L.M."/>
            <person name="Gottsegen C."/>
            <person name="Watters A."/>
            <person name="Wiltshire- Gordon J.D."/>
            <person name="Segata N."/>
            <person name="Bonneau R."/>
            <person name="Littman D.R."/>
        </authorList>
    </citation>
    <scope>NUCLEOTIDE SEQUENCE [LARGE SCALE GENOMIC DNA]</scope>
    <source>
        <strain evidence="16 27">BVe41219</strain>
        <strain evidence="28">iK21513</strain>
        <strain evidence="15">IK21513</strain>
    </source>
</reference>
<reference evidence="10" key="3">
    <citation type="submission" date="2022-07" db="EMBL/GenBank/DDBJ databases">
        <title>Prevotella copri.</title>
        <authorList>
            <person name="Yang C."/>
        </authorList>
    </citation>
    <scope>NUCLEOTIDE SEQUENCE</scope>
    <source>
        <strain evidence="10">HF1476</strain>
    </source>
</reference>
<dbReference type="InterPro" id="IPR027474">
    <property type="entry name" value="L-asparaginase_N"/>
</dbReference>
<dbReference type="SMART" id="SM00870">
    <property type="entry name" value="Asparaginase"/>
    <property type="match status" value="1"/>
</dbReference>
<dbReference type="EMBL" id="JAPDVG010000001">
    <property type="protein sequence ID" value="MCW4130555.1"/>
    <property type="molecule type" value="Genomic_DNA"/>
</dbReference>
<dbReference type="PIRSF" id="PIRSF500176">
    <property type="entry name" value="L_ASNase"/>
    <property type="match status" value="1"/>
</dbReference>
<dbReference type="FunFam" id="3.40.50.1170:FF:000004">
    <property type="entry name" value="L-asparaginase, type I"/>
    <property type="match status" value="1"/>
</dbReference>
<dbReference type="Pfam" id="PF00710">
    <property type="entry name" value="Asparaginase"/>
    <property type="match status" value="1"/>
</dbReference>
<dbReference type="InterPro" id="IPR006033">
    <property type="entry name" value="AsnA_fam"/>
</dbReference>
<reference evidence="22 23" key="1">
    <citation type="submission" date="2018-08" db="EMBL/GenBank/DDBJ databases">
        <title>A genome reference for cultivated species of the human gut microbiota.</title>
        <authorList>
            <person name="Zou Y."/>
            <person name="Xue W."/>
            <person name="Luo G."/>
        </authorList>
    </citation>
    <scope>NUCLEOTIDE SEQUENCE [LARGE SCALE GENOMIC DNA]</scope>
    <source>
        <strain evidence="19 24">AF10-17</strain>
        <strain evidence="18 25">AF22-1</strain>
        <strain evidence="17 22">AF24-12</strain>
        <strain evidence="21 26">AF46-2NS</strain>
        <strain evidence="20 23">AM16-54</strain>
    </source>
</reference>
<dbReference type="EMBL" id="QSAV01000010">
    <property type="protein sequence ID" value="RGW81252.1"/>
    <property type="molecule type" value="Genomic_DNA"/>
</dbReference>
<evidence type="ECO:0000313" key="10">
    <source>
        <dbReference type="EMBL" id="MCP9599619.1"/>
    </source>
</evidence>
<dbReference type="Proteomes" id="UP001204486">
    <property type="component" value="Unassembled WGS sequence"/>
</dbReference>
<dbReference type="AlphaFoldDB" id="A0A3E5E9K6"/>
<dbReference type="Proteomes" id="UP000406735">
    <property type="component" value="Unassembled WGS sequence"/>
</dbReference>
<dbReference type="EMBL" id="QRKB01000002">
    <property type="protein sequence ID" value="RHH84822.1"/>
    <property type="molecule type" value="Genomic_DNA"/>
</dbReference>
<feature type="domain" description="Asparaginase/glutaminase C-terminal" evidence="9">
    <location>
        <begin position="217"/>
        <end position="331"/>
    </location>
</feature>
<dbReference type="InterPro" id="IPR036152">
    <property type="entry name" value="Asp/glu_Ase-like_sf"/>
</dbReference>
<dbReference type="PIRSF" id="PIRSF001220">
    <property type="entry name" value="L-ASNase_gatD"/>
    <property type="match status" value="1"/>
</dbReference>
<feature type="active site" evidence="7">
    <location>
        <position position="90"/>
    </location>
</feature>
<evidence type="ECO:0000256" key="7">
    <source>
        <dbReference type="PROSITE-ProRule" id="PRU10100"/>
    </source>
</evidence>
<dbReference type="SFLD" id="SFLDS00057">
    <property type="entry name" value="Glutaminase/Asparaginase"/>
    <property type="match status" value="1"/>
</dbReference>
<dbReference type="Proteomes" id="UP000284548">
    <property type="component" value="Unassembled WGS sequence"/>
</dbReference>
<name>A0A3E5E9K6_9BACT</name>
<dbReference type="InterPro" id="IPR027475">
    <property type="entry name" value="Asparaginase/glutaminase_AS2"/>
</dbReference>
<evidence type="ECO:0000259" key="9">
    <source>
        <dbReference type="Pfam" id="PF17763"/>
    </source>
</evidence>
<evidence type="ECO:0000313" key="12">
    <source>
        <dbReference type="EMBL" id="MCW4130555.1"/>
    </source>
</evidence>
<dbReference type="InterPro" id="IPR020827">
    <property type="entry name" value="Asparaginase/glutaminase_AS1"/>
</dbReference>
<dbReference type="Proteomes" id="UP000283872">
    <property type="component" value="Unassembled WGS sequence"/>
</dbReference>
<dbReference type="Proteomes" id="UP000358159">
    <property type="component" value="Unassembled WGS sequence"/>
</dbReference>
<dbReference type="EC" id="3.5.1.1" evidence="2"/>
<dbReference type="EMBL" id="JAPDUS010000009">
    <property type="protein sequence ID" value="MCW4093210.1"/>
    <property type="molecule type" value="Genomic_DNA"/>
</dbReference>
<dbReference type="Gene3D" id="3.40.50.1170">
    <property type="entry name" value="L-asparaginase, N-terminal domain"/>
    <property type="match status" value="1"/>
</dbReference>
<evidence type="ECO:0000313" key="21">
    <source>
        <dbReference type="EMBL" id="RHK09540.1"/>
    </source>
</evidence>
<dbReference type="InterPro" id="IPR037152">
    <property type="entry name" value="L-asparaginase_N_sf"/>
</dbReference>
<evidence type="ECO:0000256" key="2">
    <source>
        <dbReference type="ARBA" id="ARBA00012920"/>
    </source>
</evidence>
<dbReference type="FunFam" id="3.40.50.40:FF:000001">
    <property type="entry name" value="L-asparaginase 1"/>
    <property type="match status" value="1"/>
</dbReference>
<dbReference type="EMBL" id="QRVN01000001">
    <property type="protein sequence ID" value="RGS48942.1"/>
    <property type="molecule type" value="Genomic_DNA"/>
</dbReference>
<dbReference type="GO" id="GO:0009066">
    <property type="term" value="P:aspartate family amino acid metabolic process"/>
    <property type="evidence" value="ECO:0007669"/>
    <property type="project" value="UniProtKB-ARBA"/>
</dbReference>
<dbReference type="EMBL" id="QRNB01000051">
    <property type="protein sequence ID" value="RHK09540.1"/>
    <property type="molecule type" value="Genomic_DNA"/>
</dbReference>
<dbReference type="EMBL" id="JAPDVD010000001">
    <property type="protein sequence ID" value="MCW4136629.1"/>
    <property type="molecule type" value="Genomic_DNA"/>
</dbReference>